<feature type="region of interest" description="Disordered" evidence="1">
    <location>
        <begin position="453"/>
        <end position="474"/>
    </location>
</feature>
<dbReference type="InterPro" id="IPR035155">
    <property type="entry name" value="DUF5393"/>
</dbReference>
<comment type="caution">
    <text evidence="2">The sequence shown here is derived from an EMBL/GenBank/DDBJ whole genome shotgun (WGS) entry which is preliminary data.</text>
</comment>
<sequence>MKTNGLLENRALLQVLTHAENTSRTPIDILKGAVAGGVVVSFIDEKNRYPDTVLMPSSSDLATLAILITEGLFVPSLHRVVGDQLSRYTVVGESGCFESLAIPVLLFPDCFAVPSACESTPQSTPSRPLLSPGTVTATGVTNTSLDSHSSQTGVSAASVDIYQLHKLRSNVGILLLKSVNEVLQDAEVWKLKASRTKNTTGKDTSTEVAAMNAVIALFYEIKILLLCCILSSDRAYKEENNDENDFTLASSCFSELFPPDELFRIFEHESRPSADDVVKWYDVMLKNITNSAQTLTNAKLQNLVMELQQETVADGVRVNGLPIQLLHRPHDTTSSTFFQISLPHIELPHLETQPGEMVYLFGDPGEQPLLFDTNPSKIFFLLRRSATTKLTSMQIRDVDKMFASAPWQNLRDVLVQTMAYYLSDDQFICSVLEKNSSLMVKLIQWLHKDVSEADKEENNKNETSEEREEKEKNLDERKKMGLLMTANIMNAAVHIAPFSAGVAQFMREMLDCGLLTADHLNPWVKHSVADLEGKSSATVGLFAIIVTFALIHRGWELEENAREETIKLCTQHRQQQNCLTLLNLLRR</sequence>
<dbReference type="Pfam" id="PF17371">
    <property type="entry name" value="DUF5393"/>
    <property type="match status" value="1"/>
</dbReference>
<dbReference type="AlphaFoldDB" id="A0A1X0P8C2"/>
<dbReference type="RefSeq" id="XP_028887151.1">
    <property type="nucleotide sequence ID" value="XM_029021729.1"/>
</dbReference>
<dbReference type="GeneID" id="39981509"/>
<evidence type="ECO:0000256" key="1">
    <source>
        <dbReference type="SAM" id="MobiDB-lite"/>
    </source>
</evidence>
<protein>
    <submittedName>
        <fullName evidence="2">Uncharacterized protein</fullName>
    </submittedName>
</protein>
<dbReference type="OrthoDB" id="250502at2759"/>
<reference evidence="2 3" key="1">
    <citation type="submission" date="2017-03" db="EMBL/GenBank/DDBJ databases">
        <title>An alternative strategy for trypanosome survival in the mammalian bloodstream revealed through genome and transcriptome analysis of the ubiquitous bovine parasite Trypanosoma (Megatrypanum) theileri.</title>
        <authorList>
            <person name="Kelly S."/>
            <person name="Ivens A."/>
            <person name="Mott A."/>
            <person name="O'Neill E."/>
            <person name="Emms D."/>
            <person name="Macleod O."/>
            <person name="Voorheis P."/>
            <person name="Matthews J."/>
            <person name="Matthews K."/>
            <person name="Carrington M."/>
        </authorList>
    </citation>
    <scope>NUCLEOTIDE SEQUENCE [LARGE SCALE GENOMIC DNA]</scope>
    <source>
        <strain evidence="2">Edinburgh</strain>
    </source>
</reference>
<dbReference type="Proteomes" id="UP000192257">
    <property type="component" value="Unassembled WGS sequence"/>
</dbReference>
<dbReference type="EMBL" id="NBCO01000002">
    <property type="protein sequence ID" value="ORC93085.1"/>
    <property type="molecule type" value="Genomic_DNA"/>
</dbReference>
<organism evidence="2 3">
    <name type="scientific">Trypanosoma theileri</name>
    <dbReference type="NCBI Taxonomy" id="67003"/>
    <lineage>
        <taxon>Eukaryota</taxon>
        <taxon>Discoba</taxon>
        <taxon>Euglenozoa</taxon>
        <taxon>Kinetoplastea</taxon>
        <taxon>Metakinetoplastina</taxon>
        <taxon>Trypanosomatida</taxon>
        <taxon>Trypanosomatidae</taxon>
        <taxon>Trypanosoma</taxon>
    </lineage>
</organism>
<evidence type="ECO:0000313" key="3">
    <source>
        <dbReference type="Proteomes" id="UP000192257"/>
    </source>
</evidence>
<keyword evidence="3" id="KW-1185">Reference proteome</keyword>
<proteinExistence type="predicted"/>
<dbReference type="VEuPathDB" id="TriTrypDB:TM35_000024110"/>
<gene>
    <name evidence="2" type="ORF">TM35_000024110</name>
</gene>
<name>A0A1X0P8C2_9TRYP</name>
<evidence type="ECO:0000313" key="2">
    <source>
        <dbReference type="EMBL" id="ORC93085.1"/>
    </source>
</evidence>
<accession>A0A1X0P8C2</accession>